<dbReference type="InterPro" id="IPR051013">
    <property type="entry name" value="MBL_superfamily_lactonases"/>
</dbReference>
<proteinExistence type="inferred from homology"/>
<organism evidence="6 7">
    <name type="scientific">Natronogracilivirga saccharolytica</name>
    <dbReference type="NCBI Taxonomy" id="2812953"/>
    <lineage>
        <taxon>Bacteria</taxon>
        <taxon>Pseudomonadati</taxon>
        <taxon>Balneolota</taxon>
        <taxon>Balneolia</taxon>
        <taxon>Balneolales</taxon>
        <taxon>Cyclonatronaceae</taxon>
        <taxon>Natronogracilivirga</taxon>
    </lineage>
</organism>
<dbReference type="InterPro" id="IPR001279">
    <property type="entry name" value="Metallo-B-lactamas"/>
</dbReference>
<dbReference type="Gene3D" id="3.60.15.10">
    <property type="entry name" value="Ribonuclease Z/Hydroxyacylglutathione hydrolase-like"/>
    <property type="match status" value="1"/>
</dbReference>
<accession>A0A8J7S8E9</accession>
<dbReference type="PANTHER" id="PTHR42978:SF6">
    <property type="entry name" value="QUORUM-QUENCHING LACTONASE YTNP-RELATED"/>
    <property type="match status" value="1"/>
</dbReference>
<dbReference type="GO" id="GO:0016787">
    <property type="term" value="F:hydrolase activity"/>
    <property type="evidence" value="ECO:0007669"/>
    <property type="project" value="UniProtKB-KW"/>
</dbReference>
<dbReference type="RefSeq" id="WP_210511094.1">
    <property type="nucleotide sequence ID" value="NZ_JAFIDN010000003.1"/>
</dbReference>
<feature type="domain" description="Metallo-beta-lactamase" evidence="5">
    <location>
        <begin position="52"/>
        <end position="264"/>
    </location>
</feature>
<dbReference type="Pfam" id="PF00753">
    <property type="entry name" value="Lactamase_B"/>
    <property type="match status" value="1"/>
</dbReference>
<dbReference type="EMBL" id="JAFIDN010000003">
    <property type="protein sequence ID" value="MBP3192203.1"/>
    <property type="molecule type" value="Genomic_DNA"/>
</dbReference>
<dbReference type="SUPFAM" id="SSF56281">
    <property type="entry name" value="Metallo-hydrolase/oxidoreductase"/>
    <property type="match status" value="1"/>
</dbReference>
<dbReference type="Proteomes" id="UP000673975">
    <property type="component" value="Unassembled WGS sequence"/>
</dbReference>
<dbReference type="InterPro" id="IPR036866">
    <property type="entry name" value="RibonucZ/Hydroxyglut_hydro"/>
</dbReference>
<evidence type="ECO:0000313" key="7">
    <source>
        <dbReference type="Proteomes" id="UP000673975"/>
    </source>
</evidence>
<dbReference type="PANTHER" id="PTHR42978">
    <property type="entry name" value="QUORUM-QUENCHING LACTONASE YTNP-RELATED-RELATED"/>
    <property type="match status" value="1"/>
</dbReference>
<protein>
    <submittedName>
        <fullName evidence="6">MBL fold metallo-hydrolase</fullName>
    </submittedName>
</protein>
<sequence>MSQSSSPFGSFRLFTIETGHFRMDGGAMFGVVPKTLWSRYFDCDEKNRIRMTSRSLLVQSEASGRVYLIDSGTGHKFDKKFSKIYDLDFSKYSLARSLSEQGFTYSDVTDVIFTHLHFDHCGGAVSLDGENRPVMTFPNARHWVHKKQWENALSPNIRERASYLPENIGTLSESGMIREIDDDHVYEPGFKIRVVHGHSSGQQLPIISDGNRELIFAADLLPSTAHLPQAWVMAFDVRPLQTFEEKMEVFSGCIENETLIYLEHDPNNEIITLSEDPARPLISWSGTLDDL</sequence>
<dbReference type="SMART" id="SM00849">
    <property type="entry name" value="Lactamase_B"/>
    <property type="match status" value="1"/>
</dbReference>
<comment type="caution">
    <text evidence="6">The sequence shown here is derived from an EMBL/GenBank/DDBJ whole genome shotgun (WGS) entry which is preliminary data.</text>
</comment>
<keyword evidence="7" id="KW-1185">Reference proteome</keyword>
<evidence type="ECO:0000256" key="4">
    <source>
        <dbReference type="ARBA" id="ARBA00022833"/>
    </source>
</evidence>
<keyword evidence="3" id="KW-0378">Hydrolase</keyword>
<keyword evidence="4" id="KW-0862">Zinc</keyword>
<dbReference type="GO" id="GO:0046872">
    <property type="term" value="F:metal ion binding"/>
    <property type="evidence" value="ECO:0007669"/>
    <property type="project" value="UniProtKB-KW"/>
</dbReference>
<name>A0A8J7S8E9_9BACT</name>
<reference evidence="6" key="1">
    <citation type="submission" date="2021-02" db="EMBL/GenBank/DDBJ databases">
        <title>Natronogracilivirga saccharolytica gen. nov. sp. nov. a new anaerobic, haloalkiliphilic carbohydrate-fermenting bacterium from soda lake and proposing of Cyclonatronumiaceae fam. nov. in the phylum Balneolaeota.</title>
        <authorList>
            <person name="Zhilina T.N."/>
            <person name="Sorokin D.Y."/>
            <person name="Zavarzina D.G."/>
            <person name="Toshchakov S.V."/>
            <person name="Kublanov I.V."/>
        </authorList>
    </citation>
    <scope>NUCLEOTIDE SEQUENCE</scope>
    <source>
        <strain evidence="6">Z-1702</strain>
    </source>
</reference>
<evidence type="ECO:0000313" key="6">
    <source>
        <dbReference type="EMBL" id="MBP3192203.1"/>
    </source>
</evidence>
<dbReference type="CDD" id="cd16281">
    <property type="entry name" value="metallo-hydrolase-like_MBL-fold"/>
    <property type="match status" value="1"/>
</dbReference>
<evidence type="ECO:0000256" key="3">
    <source>
        <dbReference type="ARBA" id="ARBA00022801"/>
    </source>
</evidence>
<gene>
    <name evidence="6" type="ORF">NATSA_05955</name>
</gene>
<evidence type="ECO:0000256" key="2">
    <source>
        <dbReference type="ARBA" id="ARBA00022723"/>
    </source>
</evidence>
<evidence type="ECO:0000256" key="1">
    <source>
        <dbReference type="ARBA" id="ARBA00007749"/>
    </source>
</evidence>
<evidence type="ECO:0000259" key="5">
    <source>
        <dbReference type="SMART" id="SM00849"/>
    </source>
</evidence>
<comment type="similarity">
    <text evidence="1">Belongs to the metallo-beta-lactamase superfamily.</text>
</comment>
<dbReference type="AlphaFoldDB" id="A0A8J7S8E9"/>
<keyword evidence="2" id="KW-0479">Metal-binding</keyword>